<proteinExistence type="predicted"/>
<comment type="caution">
    <text evidence="2">The sequence shown here is derived from an EMBL/GenBank/DDBJ whole genome shotgun (WGS) entry which is preliminary data.</text>
</comment>
<dbReference type="Proteomes" id="UP001071777">
    <property type="component" value="Unassembled WGS sequence"/>
</dbReference>
<feature type="transmembrane region" description="Helical" evidence="1">
    <location>
        <begin position="26"/>
        <end position="46"/>
    </location>
</feature>
<keyword evidence="1" id="KW-0812">Transmembrane</keyword>
<evidence type="ECO:0000313" key="3">
    <source>
        <dbReference type="Proteomes" id="UP001071777"/>
    </source>
</evidence>
<name>A0ABQ8PBD1_9CRYT</name>
<organism evidence="2 3">
    <name type="scientific">Cryptosporidium canis</name>
    <dbReference type="NCBI Taxonomy" id="195482"/>
    <lineage>
        <taxon>Eukaryota</taxon>
        <taxon>Sar</taxon>
        <taxon>Alveolata</taxon>
        <taxon>Apicomplexa</taxon>
        <taxon>Conoidasida</taxon>
        <taxon>Coccidia</taxon>
        <taxon>Eucoccidiorida</taxon>
        <taxon>Eimeriorina</taxon>
        <taxon>Cryptosporidiidae</taxon>
        <taxon>Cryptosporidium</taxon>
    </lineage>
</organism>
<keyword evidence="1" id="KW-0472">Membrane</keyword>
<evidence type="ECO:0000256" key="1">
    <source>
        <dbReference type="SAM" id="Phobius"/>
    </source>
</evidence>
<gene>
    <name evidence="2" type="ORF">OJ252_284</name>
</gene>
<evidence type="ECO:0000313" key="2">
    <source>
        <dbReference type="EMBL" id="KAJ1615277.1"/>
    </source>
</evidence>
<keyword evidence="3" id="KW-1185">Reference proteome</keyword>
<protein>
    <submittedName>
        <fullName evidence="2">Uncharacterized protein</fullName>
    </submittedName>
</protein>
<accession>A0ABQ8PBD1</accession>
<keyword evidence="1" id="KW-1133">Transmembrane helix</keyword>
<sequence>MYKKTSSVFSIYKSSTIGSVVNYQDVSFSILISILVIIIGVIAILYDNDVTFGFSVNDNEDLEQMDNSSYICRISAQSDTCRFIHNFNKIICNNHELYWSQMFHEGLMQIFSDSFPSNSEISHQFLLFIYRKLLTSKINGLTVFHLRDISNTLLYKLNVSKYTLAECYSEIIKLDGSKVSNELMNFFMEEKDKLLMIFNRERDLAFQNIKFGLRKFVMKLKLAFEVVMIFS</sequence>
<reference evidence="2" key="1">
    <citation type="submission" date="2022-10" db="EMBL/GenBank/DDBJ databases">
        <title>Adaptive evolution leads to modifications in subtelomeric GC content in a zoonotic Cryptosporidium species.</title>
        <authorList>
            <person name="Li J."/>
            <person name="Feng Y."/>
            <person name="Xiao L."/>
        </authorList>
    </citation>
    <scope>NUCLEOTIDE SEQUENCE</scope>
    <source>
        <strain evidence="2">25894</strain>
    </source>
</reference>
<dbReference type="EMBL" id="JAPCXB010000008">
    <property type="protein sequence ID" value="KAJ1615277.1"/>
    <property type="molecule type" value="Genomic_DNA"/>
</dbReference>